<keyword evidence="3" id="KW-0547">Nucleotide-binding</keyword>
<dbReference type="GO" id="GO:0005524">
    <property type="term" value="F:ATP binding"/>
    <property type="evidence" value="ECO:0007669"/>
    <property type="project" value="UniProtKB-KW"/>
</dbReference>
<dbReference type="SMART" id="SM00387">
    <property type="entry name" value="HATPase_c"/>
    <property type="match status" value="1"/>
</dbReference>
<name>A0ABU4WAC7_9FUSO</name>
<dbReference type="SUPFAM" id="SSF55874">
    <property type="entry name" value="ATPase domain of HSP90 chaperone/DNA topoisomerase II/histidine kinase"/>
    <property type="match status" value="1"/>
</dbReference>
<keyword evidence="1" id="KW-0723">Serine/threonine-protein kinase</keyword>
<sequence>MQNEIKLYVPSSLKNLSIIRAMTKTYLEHQKVEQKDIMKILSIVDELATNVIEHGYEYKSGDIIIELQKNNDVIHLVVEDNGVGFDESKISKDEGGMGLFLAKAMADNFKVEKKINGTKIKVEKKVKEEI</sequence>
<evidence type="ECO:0000256" key="1">
    <source>
        <dbReference type="ARBA" id="ARBA00022527"/>
    </source>
</evidence>
<dbReference type="InterPro" id="IPR003594">
    <property type="entry name" value="HATPase_dom"/>
</dbReference>
<dbReference type="Proteomes" id="UP001279681">
    <property type="component" value="Unassembled WGS sequence"/>
</dbReference>
<dbReference type="PANTHER" id="PTHR35526">
    <property type="entry name" value="ANTI-SIGMA-F FACTOR RSBW-RELATED"/>
    <property type="match status" value="1"/>
</dbReference>
<protein>
    <submittedName>
        <fullName evidence="3">ATP-binding protein</fullName>
        <ecNumber evidence="3">2.7.13.3</ecNumber>
    </submittedName>
</protein>
<evidence type="ECO:0000313" key="4">
    <source>
        <dbReference type="Proteomes" id="UP001279681"/>
    </source>
</evidence>
<dbReference type="Pfam" id="PF13581">
    <property type="entry name" value="HATPase_c_2"/>
    <property type="match status" value="1"/>
</dbReference>
<dbReference type="EC" id="2.7.13.3" evidence="3"/>
<dbReference type="Gene3D" id="3.30.565.10">
    <property type="entry name" value="Histidine kinase-like ATPase, C-terminal domain"/>
    <property type="match status" value="1"/>
</dbReference>
<organism evidence="3 4">
    <name type="scientific">Candidatus Cetobacterium colombiensis</name>
    <dbReference type="NCBI Taxonomy" id="3073100"/>
    <lineage>
        <taxon>Bacteria</taxon>
        <taxon>Fusobacteriati</taxon>
        <taxon>Fusobacteriota</taxon>
        <taxon>Fusobacteriia</taxon>
        <taxon>Fusobacteriales</taxon>
        <taxon>Fusobacteriaceae</taxon>
        <taxon>Cetobacterium</taxon>
    </lineage>
</organism>
<keyword evidence="1" id="KW-0418">Kinase</keyword>
<evidence type="ECO:0000313" key="3">
    <source>
        <dbReference type="EMBL" id="MDX8336492.1"/>
    </source>
</evidence>
<dbReference type="CDD" id="cd16936">
    <property type="entry name" value="HATPase_RsbW-like"/>
    <property type="match status" value="1"/>
</dbReference>
<keyword evidence="3" id="KW-0067">ATP-binding</keyword>
<keyword evidence="3" id="KW-0808">Transferase</keyword>
<dbReference type="GO" id="GO:0004673">
    <property type="term" value="F:protein histidine kinase activity"/>
    <property type="evidence" value="ECO:0007669"/>
    <property type="project" value="UniProtKB-EC"/>
</dbReference>
<dbReference type="InterPro" id="IPR050267">
    <property type="entry name" value="Anti-sigma-factor_SerPK"/>
</dbReference>
<evidence type="ECO:0000259" key="2">
    <source>
        <dbReference type="SMART" id="SM00387"/>
    </source>
</evidence>
<dbReference type="EMBL" id="JAVIKH010000010">
    <property type="protein sequence ID" value="MDX8336492.1"/>
    <property type="molecule type" value="Genomic_DNA"/>
</dbReference>
<reference evidence="4" key="1">
    <citation type="submission" date="2023-07" db="EMBL/GenBank/DDBJ databases">
        <authorList>
            <person name="Colorado M.A."/>
            <person name="Villamil L.M."/>
            <person name="Melo J.F."/>
            <person name="Rodriguez J.A."/>
            <person name="Ruiz R.Y."/>
        </authorList>
    </citation>
    <scope>NUCLEOTIDE SEQUENCE [LARGE SCALE GENOMIC DNA]</scope>
    <source>
        <strain evidence="4">C33</strain>
    </source>
</reference>
<dbReference type="InterPro" id="IPR036890">
    <property type="entry name" value="HATPase_C_sf"/>
</dbReference>
<comment type="caution">
    <text evidence="3">The sequence shown here is derived from an EMBL/GenBank/DDBJ whole genome shotgun (WGS) entry which is preliminary data.</text>
</comment>
<proteinExistence type="predicted"/>
<dbReference type="RefSeq" id="WP_320313893.1">
    <property type="nucleotide sequence ID" value="NZ_JAVIKH010000010.1"/>
</dbReference>
<accession>A0ABU4WAC7</accession>
<keyword evidence="4" id="KW-1185">Reference proteome</keyword>
<feature type="domain" description="Histidine kinase/HSP90-like ATPase" evidence="2">
    <location>
        <begin position="35"/>
        <end position="128"/>
    </location>
</feature>
<gene>
    <name evidence="3" type="ORF">RFV38_08290</name>
</gene>
<dbReference type="PANTHER" id="PTHR35526:SF3">
    <property type="entry name" value="ANTI-SIGMA-F FACTOR RSBW"/>
    <property type="match status" value="1"/>
</dbReference>